<dbReference type="AlphaFoldDB" id="K8ZAN9"/>
<protein>
    <recommendedName>
        <fullName evidence="1">Protein DltD</fullName>
    </recommendedName>
</protein>
<comment type="pathway">
    <text evidence="1">Cell wall biogenesis; lipoteichoic acid biosynthesis.</text>
</comment>
<dbReference type="Proteomes" id="UP000016057">
    <property type="component" value="Unassembled WGS sequence"/>
</dbReference>
<accession>K8ZAN9</accession>
<dbReference type="GO" id="GO:0070395">
    <property type="term" value="P:lipoteichoic acid biosynthetic process"/>
    <property type="evidence" value="ECO:0007669"/>
    <property type="project" value="UniProtKB-UniRule"/>
</dbReference>
<evidence type="ECO:0000313" key="3">
    <source>
        <dbReference type="Proteomes" id="UP000016057"/>
    </source>
</evidence>
<keyword evidence="1" id="KW-1003">Cell membrane</keyword>
<dbReference type="NCBIfam" id="TIGR04092">
    <property type="entry name" value="LTA_DltD"/>
    <property type="match status" value="1"/>
</dbReference>
<dbReference type="InterPro" id="IPR023896">
    <property type="entry name" value="LTA_DltD"/>
</dbReference>
<dbReference type="PATRIC" id="fig|1234409.3.peg.1000"/>
<keyword evidence="1" id="KW-0472">Membrane</keyword>
<dbReference type="RefSeq" id="WP_009491699.1">
    <property type="nucleotide sequence ID" value="NZ_AMYT01000021.1"/>
</dbReference>
<dbReference type="STRING" id="1234409.C683_1048"/>
<name>K8ZAN9_9ENTE</name>
<dbReference type="Pfam" id="PF04914">
    <property type="entry name" value="DltD"/>
    <property type="match status" value="1"/>
</dbReference>
<dbReference type="PANTHER" id="PTHR40039">
    <property type="entry name" value="PROTEIN DLTD"/>
    <property type="match status" value="1"/>
</dbReference>
<organism evidence="2 3">
    <name type="scientific">Catellicoccus marimammalium M35/04/3</name>
    <dbReference type="NCBI Taxonomy" id="1234409"/>
    <lineage>
        <taxon>Bacteria</taxon>
        <taxon>Bacillati</taxon>
        <taxon>Bacillota</taxon>
        <taxon>Bacilli</taxon>
        <taxon>Lactobacillales</taxon>
        <taxon>Enterococcaceae</taxon>
        <taxon>Catellicoccus</taxon>
    </lineage>
</organism>
<dbReference type="EMBL" id="AMYT01000021">
    <property type="protein sequence ID" value="EKU27052.1"/>
    <property type="molecule type" value="Genomic_DNA"/>
</dbReference>
<comment type="caution">
    <text evidence="2">The sequence shown here is derived from an EMBL/GenBank/DDBJ whole genome shotgun (WGS) entry which is preliminary data.</text>
</comment>
<dbReference type="OrthoDB" id="1700484at2"/>
<reference evidence="2 3" key="1">
    <citation type="journal article" date="2013" name="Genome Announc.">
        <title>Draft Genome Sequence of Catellicoccus marimammalium, a Novel Species Commonly Found in Gull Feces.</title>
        <authorList>
            <person name="Weigand M.R."/>
            <person name="Ryu H."/>
            <person name="Bozcek L."/>
            <person name="Konstantinidis K.T."/>
            <person name="Santo Domingo J.W."/>
        </authorList>
    </citation>
    <scope>NUCLEOTIDE SEQUENCE [LARGE SCALE GENOMIC DNA]</scope>
    <source>
        <strain evidence="2 3">M35/04/3</strain>
    </source>
</reference>
<dbReference type="InterPro" id="IPR006998">
    <property type="entry name" value="DltD"/>
</dbReference>
<dbReference type="eggNOG" id="COG3966">
    <property type="taxonomic scope" value="Bacteria"/>
</dbReference>
<dbReference type="PIRSF" id="PIRSF021438">
    <property type="entry name" value="DltD"/>
    <property type="match status" value="1"/>
</dbReference>
<dbReference type="UniPathway" id="UPA00556"/>
<keyword evidence="3" id="KW-1185">Reference proteome</keyword>
<evidence type="ECO:0000313" key="2">
    <source>
        <dbReference type="EMBL" id="EKU27052.1"/>
    </source>
</evidence>
<sequence length="417" mass="49295">MKKKFFMVFGPIVAACLLCVGCFMLPQKNSPYTLEKASQSLNMNVISGEYIKNEAVAEKKYVPFFGSSELNRFDPFHPSVLAAKYHRPYTPFLLGAAGTQSLKQFMIIQSMGKDLRQKKAVFIISPQWFVPKGVKQQYFDHWYSGVQLYNWLNNIRKKESFSKEDRVFAKRLQHFTIIRDNPRIMKYLQQICMDVPFSNAQRRTIQRNYKFLLREDRLFGEAGITDKNLQRIRKYEKQLPATYNYADLDRLAFSIGKKNTNGNQLQIANNFYNKRLRHIIKSFKGKDKNISYVTSPEYADFELVLNQFAKEKTDVLFIIPPINPLWAKYTDLSKPMIDQFSKKIMHQLKSQGFNNVVNLLNVDTDYFMTDTIHIGWRGWLYCDRYIRPFLESTYQEPNYKINSYYYSKAWQNKKEVR</sequence>
<dbReference type="PANTHER" id="PTHR40039:SF1">
    <property type="entry name" value="PROTEIN DLTD"/>
    <property type="match status" value="1"/>
</dbReference>
<dbReference type="PROSITE" id="PS51257">
    <property type="entry name" value="PROKAR_LIPOPROTEIN"/>
    <property type="match status" value="1"/>
</dbReference>
<evidence type="ECO:0000256" key="1">
    <source>
        <dbReference type="PIRNR" id="PIRNR021438"/>
    </source>
</evidence>
<comment type="similarity">
    <text evidence="1">Belongs to the DltD family.</text>
</comment>
<gene>
    <name evidence="2" type="ORF">C683_1048</name>
</gene>
<dbReference type="GO" id="GO:0005886">
    <property type="term" value="C:plasma membrane"/>
    <property type="evidence" value="ECO:0007669"/>
    <property type="project" value="UniProtKB-UniRule"/>
</dbReference>
<proteinExistence type="inferred from homology"/>